<dbReference type="EMBL" id="FMSV02000548">
    <property type="protein sequence ID" value="SEH08289.1"/>
    <property type="molecule type" value="Genomic_DNA"/>
</dbReference>
<evidence type="ECO:0000313" key="2">
    <source>
        <dbReference type="Proteomes" id="UP000236724"/>
    </source>
</evidence>
<dbReference type="Proteomes" id="UP000236724">
    <property type="component" value="Unassembled WGS sequence"/>
</dbReference>
<reference evidence="1 2" key="1">
    <citation type="submission" date="2016-10" db="EMBL/GenBank/DDBJ databases">
        <authorList>
            <person name="de Groot N.N."/>
        </authorList>
    </citation>
    <scope>NUCLEOTIDE SEQUENCE [LARGE SCALE GENOMIC DNA]</scope>
    <source>
        <strain evidence="1">MBHS1</strain>
    </source>
</reference>
<dbReference type="AlphaFoldDB" id="A0A1H6FG26"/>
<gene>
    <name evidence="1" type="ORF">MBHS_04180</name>
</gene>
<sequence length="38" mass="4282">MLQSIEAIVEKNGTVRLLEPVHPAQRMRAVMTLLEPLP</sequence>
<proteinExistence type="predicted"/>
<protein>
    <submittedName>
        <fullName evidence="1">Uncharacterized protein</fullName>
    </submittedName>
</protein>
<evidence type="ECO:0000313" key="1">
    <source>
        <dbReference type="EMBL" id="SEH08289.1"/>
    </source>
</evidence>
<organism evidence="1 2">
    <name type="scientific">Candidatus Venteria ishoeyi</name>
    <dbReference type="NCBI Taxonomy" id="1899563"/>
    <lineage>
        <taxon>Bacteria</taxon>
        <taxon>Pseudomonadati</taxon>
        <taxon>Pseudomonadota</taxon>
        <taxon>Gammaproteobacteria</taxon>
        <taxon>Thiotrichales</taxon>
        <taxon>Thiotrichaceae</taxon>
        <taxon>Venteria</taxon>
    </lineage>
</organism>
<name>A0A1H6FG26_9GAMM</name>
<accession>A0A1H6FG26</accession>
<keyword evidence="2" id="KW-1185">Reference proteome</keyword>